<accession>A0ACC3DVG2</accession>
<dbReference type="Proteomes" id="UP001186974">
    <property type="component" value="Unassembled WGS sequence"/>
</dbReference>
<protein>
    <submittedName>
        <fullName evidence="1">Uncharacterized protein</fullName>
    </submittedName>
</protein>
<dbReference type="EMBL" id="JAWDJW010000516">
    <property type="protein sequence ID" value="KAK3080544.1"/>
    <property type="molecule type" value="Genomic_DNA"/>
</dbReference>
<organism evidence="1 2">
    <name type="scientific">Coniosporium uncinatum</name>
    <dbReference type="NCBI Taxonomy" id="93489"/>
    <lineage>
        <taxon>Eukaryota</taxon>
        <taxon>Fungi</taxon>
        <taxon>Dikarya</taxon>
        <taxon>Ascomycota</taxon>
        <taxon>Pezizomycotina</taxon>
        <taxon>Dothideomycetes</taxon>
        <taxon>Dothideomycetes incertae sedis</taxon>
        <taxon>Coniosporium</taxon>
    </lineage>
</organism>
<evidence type="ECO:0000313" key="2">
    <source>
        <dbReference type="Proteomes" id="UP001186974"/>
    </source>
</evidence>
<name>A0ACC3DVG2_9PEZI</name>
<comment type="caution">
    <text evidence="1">The sequence shown here is derived from an EMBL/GenBank/DDBJ whole genome shotgun (WGS) entry which is preliminary data.</text>
</comment>
<reference evidence="1" key="1">
    <citation type="submission" date="2024-09" db="EMBL/GenBank/DDBJ databases">
        <title>Black Yeasts Isolated from many extreme environments.</title>
        <authorList>
            <person name="Coleine C."/>
            <person name="Stajich J.E."/>
            <person name="Selbmann L."/>
        </authorList>
    </citation>
    <scope>NUCLEOTIDE SEQUENCE</scope>
    <source>
        <strain evidence="1">CCFEE 5737</strain>
    </source>
</reference>
<proteinExistence type="predicted"/>
<keyword evidence="2" id="KW-1185">Reference proteome</keyword>
<gene>
    <name evidence="1" type="ORF">LTS18_000416</name>
</gene>
<sequence length="582" mass="62504">MYRSVAQFGAWALARAQNRRIDILADDDVSDISSGSESEEEARNLEETEKHRAGSGSQGGHERHRRQRRQQQQQQQGTKGRSFPNGNTLPTIAPLSASAAVGKAGDPLPPFHEHMIRQRVDRHGAIHALAPAAELGALQMPTAEIGTIKEGPVRKWLAHQQKWNAMFAKEKRKWQSQRLAEMADKSAGAGGSARGFEAERVPATAMAGWKSGGRKGQEEEEGMGLGRGGGKRSWGMSMWSGWGMKHDKSTVKREKEANKSAIKEANKLTENEANANANTSRSASRGRARSRSKPAAAAAAAADDDDHVDRARRGDNFDGDDQHFKRPDLPARHSLRQTYRSVADERQAVSVAPLTVDGNAVKVADDGTATARNRSRESNGGRGWGSFDGRTDTAGEDLGKGGLVTVPMGIPLSDTGTMRPTHGAVAYPFKLRVAEEEGRERNASTVTLAGSMGESVEVGGGGSGGGSASRPLSKYSVAEGSRLREEVDVESGAVEDGVGVDGLGGRGRSERYVEMEGEGGKVVERERQGEEEEGGDMGPWRGRMSGSNGTTLAMRVDGNGDDDPDKKPERPVVERFFTANEF</sequence>
<evidence type="ECO:0000313" key="1">
    <source>
        <dbReference type="EMBL" id="KAK3080544.1"/>
    </source>
</evidence>